<keyword evidence="2 6" id="KW-0489">Methyltransferase</keyword>
<evidence type="ECO:0000313" key="6">
    <source>
        <dbReference type="EMBL" id="EJW90999.1"/>
    </source>
</evidence>
<name>J9FUF3_9ZZZZ</name>
<keyword evidence="4" id="KW-0949">S-adenosyl-L-methionine</keyword>
<dbReference type="Pfam" id="PF01555">
    <property type="entry name" value="N6_N4_Mtase"/>
    <property type="match status" value="1"/>
</dbReference>
<dbReference type="AlphaFoldDB" id="J9FUF3"/>
<keyword evidence="3 6" id="KW-0808">Transferase</keyword>
<dbReference type="SUPFAM" id="SSF53335">
    <property type="entry name" value="S-adenosyl-L-methionine-dependent methyltransferases"/>
    <property type="match status" value="1"/>
</dbReference>
<dbReference type="GO" id="GO:0008170">
    <property type="term" value="F:N-methyltransferase activity"/>
    <property type="evidence" value="ECO:0007669"/>
    <property type="project" value="InterPro"/>
</dbReference>
<reference evidence="6" key="1">
    <citation type="journal article" date="2012" name="PLoS ONE">
        <title>Gene sets for utilization of primary and secondary nutrition supplies in the distal gut of endangered iberian lynx.</title>
        <authorList>
            <person name="Alcaide M."/>
            <person name="Messina E."/>
            <person name="Richter M."/>
            <person name="Bargiela R."/>
            <person name="Peplies J."/>
            <person name="Huws S.A."/>
            <person name="Newbold C.J."/>
            <person name="Golyshin P.N."/>
            <person name="Simon M.A."/>
            <person name="Lopez G."/>
            <person name="Yakimov M.M."/>
            <person name="Ferrer M."/>
        </authorList>
    </citation>
    <scope>NUCLEOTIDE SEQUENCE</scope>
</reference>
<feature type="domain" description="DNA methylase N-4/N-6" evidence="5">
    <location>
        <begin position="8"/>
        <end position="85"/>
    </location>
</feature>
<dbReference type="InterPro" id="IPR002941">
    <property type="entry name" value="DNA_methylase_N4/N6"/>
</dbReference>
<sequence length="87" mass="10252">MPRYEGLIKCIYTDPPYNTGNEGWVYNDNVNDPKIKKWLGEVVGKEGEDLTRHDKWLCMMYPRLKLLQRLLAEDGVIFISIDDNELY</sequence>
<evidence type="ECO:0000259" key="5">
    <source>
        <dbReference type="Pfam" id="PF01555"/>
    </source>
</evidence>
<dbReference type="InterPro" id="IPR002052">
    <property type="entry name" value="DNA_methylase_N6_adenine_CS"/>
</dbReference>
<dbReference type="Gene3D" id="3.40.50.150">
    <property type="entry name" value="Vaccinia Virus protein VP39"/>
    <property type="match status" value="1"/>
</dbReference>
<dbReference type="EMBL" id="AMCI01008468">
    <property type="protein sequence ID" value="EJW90999.1"/>
    <property type="molecule type" value="Genomic_DNA"/>
</dbReference>
<dbReference type="GO" id="GO:0032259">
    <property type="term" value="P:methylation"/>
    <property type="evidence" value="ECO:0007669"/>
    <property type="project" value="UniProtKB-KW"/>
</dbReference>
<proteinExistence type="inferred from homology"/>
<comment type="similarity">
    <text evidence="1">Belongs to the N(4)/N(6)-methyltransferase family.</text>
</comment>
<accession>J9FUF3</accession>
<evidence type="ECO:0000256" key="1">
    <source>
        <dbReference type="ARBA" id="ARBA00006594"/>
    </source>
</evidence>
<dbReference type="PROSITE" id="PS00092">
    <property type="entry name" value="N6_MTASE"/>
    <property type="match status" value="1"/>
</dbReference>
<dbReference type="InterPro" id="IPR029063">
    <property type="entry name" value="SAM-dependent_MTases_sf"/>
</dbReference>
<evidence type="ECO:0000256" key="4">
    <source>
        <dbReference type="ARBA" id="ARBA00022691"/>
    </source>
</evidence>
<protein>
    <submittedName>
        <fullName evidence="6">Site-specific DNA-methyltransferase (Adenine-specific)</fullName>
    </submittedName>
</protein>
<gene>
    <name evidence="6" type="ORF">EVA_20894</name>
</gene>
<dbReference type="PRINTS" id="PR00506">
    <property type="entry name" value="D21N6MTFRASE"/>
</dbReference>
<dbReference type="InterPro" id="IPR002295">
    <property type="entry name" value="N4/N6-MTase_EcoPI_Mod-like"/>
</dbReference>
<dbReference type="GO" id="GO:0003677">
    <property type="term" value="F:DNA binding"/>
    <property type="evidence" value="ECO:0007669"/>
    <property type="project" value="InterPro"/>
</dbReference>
<evidence type="ECO:0000256" key="3">
    <source>
        <dbReference type="ARBA" id="ARBA00022679"/>
    </source>
</evidence>
<organism evidence="6">
    <name type="scientific">gut metagenome</name>
    <dbReference type="NCBI Taxonomy" id="749906"/>
    <lineage>
        <taxon>unclassified sequences</taxon>
        <taxon>metagenomes</taxon>
        <taxon>organismal metagenomes</taxon>
    </lineage>
</organism>
<evidence type="ECO:0000256" key="2">
    <source>
        <dbReference type="ARBA" id="ARBA00022603"/>
    </source>
</evidence>
<feature type="non-terminal residue" evidence="6">
    <location>
        <position position="87"/>
    </location>
</feature>
<comment type="caution">
    <text evidence="6">The sequence shown here is derived from an EMBL/GenBank/DDBJ whole genome shotgun (WGS) entry which is preliminary data.</text>
</comment>